<evidence type="ECO:0000313" key="3">
    <source>
        <dbReference type="EMBL" id="KAF4507880.1"/>
    </source>
</evidence>
<feature type="region of interest" description="Disordered" evidence="1">
    <location>
        <begin position="497"/>
        <end position="580"/>
    </location>
</feature>
<evidence type="ECO:0000256" key="1">
    <source>
        <dbReference type="SAM" id="MobiDB-lite"/>
    </source>
</evidence>
<protein>
    <recommendedName>
        <fullName evidence="2">DUF7924 domain-containing protein</fullName>
    </recommendedName>
</protein>
<feature type="compositionally biased region" description="Polar residues" evidence="1">
    <location>
        <begin position="567"/>
        <end position="580"/>
    </location>
</feature>
<gene>
    <name evidence="3" type="ORF">G6O67_004331</name>
</gene>
<feature type="compositionally biased region" description="Polar residues" evidence="1">
    <location>
        <begin position="7"/>
        <end position="16"/>
    </location>
</feature>
<feature type="compositionally biased region" description="Polar residues" evidence="1">
    <location>
        <begin position="121"/>
        <end position="132"/>
    </location>
</feature>
<comment type="caution">
    <text evidence="3">The sequence shown here is derived from an EMBL/GenBank/DDBJ whole genome shotgun (WGS) entry which is preliminary data.</text>
</comment>
<dbReference type="InterPro" id="IPR057684">
    <property type="entry name" value="DUF7924"/>
</dbReference>
<feature type="compositionally biased region" description="Basic and acidic residues" evidence="1">
    <location>
        <begin position="23"/>
        <end position="34"/>
    </location>
</feature>
<evidence type="ECO:0000259" key="2">
    <source>
        <dbReference type="Pfam" id="PF25545"/>
    </source>
</evidence>
<sequence length="580" mass="63181">MLRLDPTSPQQSSMASVCNRKRPNADDVSQDKPPAKRPKFAASRRRRKSNFPPSFWDNLSKVWLTPRALRELNRRNKVQAPRRKPTAPAGALDTHLASFARRGGPGLCHLRGYPEPRSAKHTMSSGSSSALPQSRRGRSSKATTKARRSSAYDNDFEQHLMDNSIYPEGYHGQQDDVTPKPCNLDSLHRDLLPARSSLSPSRFSESAFQDFRRKNKTKSEGTLMRNVMPIIAGNADIPNEGNLPFTNYASLTNGVTVKPVPDYFDGASSGDIDKEVGKSIGQMVIPTKHPHVPVAPNFFLEAKAPGGAADVAERQACYDGAHGARAMHALQTYGETEPVYDGNAYTYSSIYHSSGTLQLYAHHATPSTADGQPEYHMTVIDGWQMTGNINTFRRGAAAFRNARDIAQRHRNAFIQAANARAAQAAKRMQEDAVQGAMPTSQEVHGSAHRPDCNACQDADNAPQQHIPGGSDHALQNDADIGAAAIFYTEDASQNQSQGSVMLDCHDPSMSVPSTSFDTEQMSSKRPRESHSPSANPKRTRSSNNRTGHEEGRSTRPVLNGCPAPSRQGKTGTSSGRDAGT</sequence>
<dbReference type="Proteomes" id="UP000557566">
    <property type="component" value="Unassembled WGS sequence"/>
</dbReference>
<feature type="region of interest" description="Disordered" evidence="1">
    <location>
        <begin position="440"/>
        <end position="475"/>
    </location>
</feature>
<feature type="compositionally biased region" description="Polar residues" evidence="1">
    <location>
        <begin position="531"/>
        <end position="545"/>
    </location>
</feature>
<evidence type="ECO:0000313" key="4">
    <source>
        <dbReference type="Proteomes" id="UP000557566"/>
    </source>
</evidence>
<organism evidence="3 4">
    <name type="scientific">Ophiocordyceps sinensis</name>
    <dbReference type="NCBI Taxonomy" id="72228"/>
    <lineage>
        <taxon>Eukaryota</taxon>
        <taxon>Fungi</taxon>
        <taxon>Dikarya</taxon>
        <taxon>Ascomycota</taxon>
        <taxon>Pezizomycotina</taxon>
        <taxon>Sordariomycetes</taxon>
        <taxon>Hypocreomycetidae</taxon>
        <taxon>Hypocreales</taxon>
        <taxon>Ophiocordycipitaceae</taxon>
        <taxon>Ophiocordyceps</taxon>
    </lineage>
</organism>
<name>A0A8H4PPG2_9HYPO</name>
<accession>A0A8H4PPG2</accession>
<feature type="compositionally biased region" description="Polar residues" evidence="1">
    <location>
        <begin position="510"/>
        <end position="523"/>
    </location>
</feature>
<dbReference type="Pfam" id="PF25545">
    <property type="entry name" value="DUF7924"/>
    <property type="match status" value="1"/>
</dbReference>
<feature type="region of interest" description="Disordered" evidence="1">
    <location>
        <begin position="103"/>
        <end position="154"/>
    </location>
</feature>
<reference evidence="3 4" key="1">
    <citation type="journal article" date="2020" name="Genome Biol. Evol.">
        <title>A new high-quality draft genome assembly of the Chinese cordyceps Ophiocordyceps sinensis.</title>
        <authorList>
            <person name="Shu R."/>
            <person name="Zhang J."/>
            <person name="Meng Q."/>
            <person name="Zhang H."/>
            <person name="Zhou G."/>
            <person name="Li M."/>
            <person name="Wu P."/>
            <person name="Zhao Y."/>
            <person name="Chen C."/>
            <person name="Qin Q."/>
        </authorList>
    </citation>
    <scope>NUCLEOTIDE SEQUENCE [LARGE SCALE GENOMIC DNA]</scope>
    <source>
        <strain evidence="3 4">IOZ07</strain>
    </source>
</reference>
<keyword evidence="4" id="KW-1185">Reference proteome</keyword>
<feature type="domain" description="DUF7924" evidence="2">
    <location>
        <begin position="253"/>
        <end position="401"/>
    </location>
</feature>
<dbReference type="OrthoDB" id="4923327at2759"/>
<dbReference type="AlphaFoldDB" id="A0A8H4PPG2"/>
<feature type="region of interest" description="Disordered" evidence="1">
    <location>
        <begin position="74"/>
        <end position="93"/>
    </location>
</feature>
<feature type="region of interest" description="Disordered" evidence="1">
    <location>
        <begin position="1"/>
        <end position="53"/>
    </location>
</feature>
<proteinExistence type="predicted"/>
<dbReference type="EMBL" id="JAAVMX010000005">
    <property type="protein sequence ID" value="KAF4507880.1"/>
    <property type="molecule type" value="Genomic_DNA"/>
</dbReference>
<feature type="compositionally biased region" description="Basic residues" evidence="1">
    <location>
        <begin position="75"/>
        <end position="85"/>
    </location>
</feature>
<feature type="compositionally biased region" description="Basic residues" evidence="1">
    <location>
        <begin position="135"/>
        <end position="148"/>
    </location>
</feature>
<feature type="compositionally biased region" description="Basic residues" evidence="1">
    <location>
        <begin position="35"/>
        <end position="49"/>
    </location>
</feature>